<dbReference type="EMBL" id="JBBNAF010000002">
    <property type="protein sequence ID" value="KAK9162386.1"/>
    <property type="molecule type" value="Genomic_DNA"/>
</dbReference>
<sequence>MNCTFTLNTKKHNGKTLLIRDWQQFLKAEYERRHVELAQVDPDTPINNPELFYKAVGVNKSRVYGLGFYGDSSYETL</sequence>
<evidence type="ECO:0000313" key="2">
    <source>
        <dbReference type="Proteomes" id="UP001420932"/>
    </source>
</evidence>
<reference evidence="1 2" key="1">
    <citation type="submission" date="2024-01" db="EMBL/GenBank/DDBJ databases">
        <title>Genome assemblies of Stephania.</title>
        <authorList>
            <person name="Yang L."/>
        </authorList>
    </citation>
    <scope>NUCLEOTIDE SEQUENCE [LARGE SCALE GENOMIC DNA]</scope>
    <source>
        <strain evidence="1">YNDBR</strain>
        <tissue evidence="1">Leaf</tissue>
    </source>
</reference>
<keyword evidence="2" id="KW-1185">Reference proteome</keyword>
<dbReference type="Proteomes" id="UP001420932">
    <property type="component" value="Unassembled WGS sequence"/>
</dbReference>
<protein>
    <submittedName>
        <fullName evidence="1">Uncharacterized protein</fullName>
    </submittedName>
</protein>
<proteinExistence type="predicted"/>
<evidence type="ECO:0000313" key="1">
    <source>
        <dbReference type="EMBL" id="KAK9162386.1"/>
    </source>
</evidence>
<name>A0AAP0Q3R6_9MAGN</name>
<gene>
    <name evidence="1" type="ORF">Syun_003288</name>
</gene>
<comment type="caution">
    <text evidence="1">The sequence shown here is derived from an EMBL/GenBank/DDBJ whole genome shotgun (WGS) entry which is preliminary data.</text>
</comment>
<dbReference type="AlphaFoldDB" id="A0AAP0Q3R6"/>
<accession>A0AAP0Q3R6</accession>
<organism evidence="1 2">
    <name type="scientific">Stephania yunnanensis</name>
    <dbReference type="NCBI Taxonomy" id="152371"/>
    <lineage>
        <taxon>Eukaryota</taxon>
        <taxon>Viridiplantae</taxon>
        <taxon>Streptophyta</taxon>
        <taxon>Embryophyta</taxon>
        <taxon>Tracheophyta</taxon>
        <taxon>Spermatophyta</taxon>
        <taxon>Magnoliopsida</taxon>
        <taxon>Ranunculales</taxon>
        <taxon>Menispermaceae</taxon>
        <taxon>Menispermoideae</taxon>
        <taxon>Cissampelideae</taxon>
        <taxon>Stephania</taxon>
    </lineage>
</organism>